<evidence type="ECO:0000313" key="4">
    <source>
        <dbReference type="Proteomes" id="UP000005384"/>
    </source>
</evidence>
<evidence type="ECO:0000256" key="1">
    <source>
        <dbReference type="SAM" id="MobiDB-lite"/>
    </source>
</evidence>
<organism evidence="3 4">
    <name type="scientific">Hungatella hathewayi WAL-18680</name>
    <dbReference type="NCBI Taxonomy" id="742737"/>
    <lineage>
        <taxon>Bacteria</taxon>
        <taxon>Bacillati</taxon>
        <taxon>Bacillota</taxon>
        <taxon>Clostridia</taxon>
        <taxon>Lachnospirales</taxon>
        <taxon>Lachnospiraceae</taxon>
        <taxon>Hungatella</taxon>
    </lineage>
</organism>
<protein>
    <submittedName>
        <fullName evidence="3">Uncharacterized protein</fullName>
    </submittedName>
</protein>
<evidence type="ECO:0000313" key="3">
    <source>
        <dbReference type="EMBL" id="EHI60732.1"/>
    </source>
</evidence>
<proteinExistence type="predicted"/>
<gene>
    <name evidence="3" type="ORF">HMPREF9473_01296</name>
</gene>
<dbReference type="PATRIC" id="fig|742737.3.peg.1305"/>
<feature type="region of interest" description="Disordered" evidence="1">
    <location>
        <begin position="1"/>
        <end position="29"/>
    </location>
</feature>
<evidence type="ECO:0000256" key="2">
    <source>
        <dbReference type="SAM" id="Phobius"/>
    </source>
</evidence>
<comment type="caution">
    <text evidence="3">The sequence shown here is derived from an EMBL/GenBank/DDBJ whole genome shotgun (WGS) entry which is preliminary data.</text>
</comment>
<dbReference type="HOGENOM" id="CLU_098580_1_0_9"/>
<feature type="transmembrane region" description="Helical" evidence="2">
    <location>
        <begin position="37"/>
        <end position="61"/>
    </location>
</feature>
<accession>G5ICW1</accession>
<name>G5ICW1_9FIRM</name>
<keyword evidence="2" id="KW-0812">Transmembrane</keyword>
<keyword evidence="4" id="KW-1185">Reference proteome</keyword>
<reference evidence="3 4" key="1">
    <citation type="submission" date="2011-08" db="EMBL/GenBank/DDBJ databases">
        <title>The Genome Sequence of Clostridium hathewayi WAL-18680.</title>
        <authorList>
            <consortium name="The Broad Institute Genome Sequencing Platform"/>
            <person name="Earl A."/>
            <person name="Ward D."/>
            <person name="Feldgarden M."/>
            <person name="Gevers D."/>
            <person name="Finegold S.M."/>
            <person name="Summanen P.H."/>
            <person name="Molitoris D.R."/>
            <person name="Song M."/>
            <person name="Daigneault M."/>
            <person name="Allen-Vercoe E."/>
            <person name="Young S.K."/>
            <person name="Zeng Q."/>
            <person name="Gargeya S."/>
            <person name="Fitzgerald M."/>
            <person name="Haas B."/>
            <person name="Abouelleil A."/>
            <person name="Alvarado L."/>
            <person name="Arachchi H.M."/>
            <person name="Berlin A."/>
            <person name="Brown A."/>
            <person name="Chapman S.B."/>
            <person name="Chen Z."/>
            <person name="Dunbar C."/>
            <person name="Freedman E."/>
            <person name="Gearin G."/>
            <person name="Gellesch M."/>
            <person name="Goldberg J."/>
            <person name="Griggs A."/>
            <person name="Gujja S."/>
            <person name="Heiman D."/>
            <person name="Howarth C."/>
            <person name="Larson L."/>
            <person name="Lui A."/>
            <person name="MacDonald P.J.P."/>
            <person name="Montmayeur A."/>
            <person name="Murphy C."/>
            <person name="Neiman D."/>
            <person name="Pearson M."/>
            <person name="Priest M."/>
            <person name="Roberts A."/>
            <person name="Saif S."/>
            <person name="Shea T."/>
            <person name="Shenoy N."/>
            <person name="Sisk P."/>
            <person name="Stolte C."/>
            <person name="Sykes S."/>
            <person name="Wortman J."/>
            <person name="Nusbaum C."/>
            <person name="Birren B."/>
        </authorList>
    </citation>
    <scope>NUCLEOTIDE SEQUENCE [LARGE SCALE GENOMIC DNA]</scope>
    <source>
        <strain evidence="3 4">WAL-18680</strain>
    </source>
</reference>
<dbReference type="Proteomes" id="UP000005384">
    <property type="component" value="Unassembled WGS sequence"/>
</dbReference>
<dbReference type="EMBL" id="ADLN01000012">
    <property type="protein sequence ID" value="EHI60732.1"/>
    <property type="molecule type" value="Genomic_DNA"/>
</dbReference>
<keyword evidence="2" id="KW-0472">Membrane</keyword>
<sequence>MEEKMRGQEDWEGHGRERDRTGSSRASLGADKSRHKIGISIVVLSITALLAAALTTSFFYFRYRQTESEQEGLVYEGNIIAGDIPGKSREERKRELDAVVEEGMLAMTINATPSGKASGGDKSINWLIENPSNQGKLIRVEVWQDETGEKIYETGAIPPGNYVERAPLLTNLPAGKYNCTAKFFAYKEDETYIGQASAQIQLVLYE</sequence>
<feature type="compositionally biased region" description="Basic and acidic residues" evidence="1">
    <location>
        <begin position="1"/>
        <end position="22"/>
    </location>
</feature>
<keyword evidence="2" id="KW-1133">Transmembrane helix</keyword>
<dbReference type="AlphaFoldDB" id="G5ICW1"/>